<organism evidence="2 3">
    <name type="scientific">Tautonia sociabilis</name>
    <dbReference type="NCBI Taxonomy" id="2080755"/>
    <lineage>
        <taxon>Bacteria</taxon>
        <taxon>Pseudomonadati</taxon>
        <taxon>Planctomycetota</taxon>
        <taxon>Planctomycetia</taxon>
        <taxon>Isosphaerales</taxon>
        <taxon>Isosphaeraceae</taxon>
        <taxon>Tautonia</taxon>
    </lineage>
</organism>
<feature type="transmembrane region" description="Helical" evidence="1">
    <location>
        <begin position="301"/>
        <end position="323"/>
    </location>
</feature>
<keyword evidence="3" id="KW-1185">Reference proteome</keyword>
<keyword evidence="1" id="KW-0472">Membrane</keyword>
<dbReference type="AlphaFoldDB" id="A0A432MQF3"/>
<feature type="transmembrane region" description="Helical" evidence="1">
    <location>
        <begin position="465"/>
        <end position="483"/>
    </location>
</feature>
<evidence type="ECO:0000313" key="3">
    <source>
        <dbReference type="Proteomes" id="UP000280296"/>
    </source>
</evidence>
<dbReference type="Proteomes" id="UP000280296">
    <property type="component" value="Unassembled WGS sequence"/>
</dbReference>
<reference evidence="2 3" key="1">
    <citation type="submission" date="2018-12" db="EMBL/GenBank/DDBJ databases">
        <authorList>
            <person name="Toschakov S.V."/>
        </authorList>
    </citation>
    <scope>NUCLEOTIDE SEQUENCE [LARGE SCALE GENOMIC DNA]</scope>
    <source>
        <strain evidence="2 3">GM2012</strain>
    </source>
</reference>
<sequence>MEPESPGRGSLPPRSPSRRAVGQILIVASVALALGATLKQKAMISANDISRWCTVWSLLERGTYAIDECPWQLGTQDKVLLDDPFPAEGEAPGKHFYSSKPPLLPTLIAGLLYPIRTITGVPLDAKVEQERSLRKEVQSLDDAPPDDPGKILEVDEQRGYRVIDVTPEEPAEWPVQVLYFNPVVVLLNVLPLLVALVLYARLLDRYAGNDWAWFLSLAVAGLGTNLIIFTTTLNNHTIAAWSAFFALYAFLRIWDDGRRHWGDFAAAGAFGAFCACNELPSAAFGVLLFLLLLVKAPGKTLTVFVPAALVPIAAHFLTTYLAIGEWAPVYAAFSEEGPDSPYRYPGSYWLSPLGMDWYDLNPEPWWQYLLHLTVGHHGILSLTPVVLFSFWAMLRSMVGLDRRLRPFSWLTLVLTVGIIAFYTWQTHNYGGSTQGARWLFWLFPFWLILLPLGLEAGQHRPLARWLMLAAFGFAVFNTGYGLHQPWSHPWIVDAMEHLDVLDVKR</sequence>
<evidence type="ECO:0000313" key="2">
    <source>
        <dbReference type="EMBL" id="RUL89228.1"/>
    </source>
</evidence>
<comment type="caution">
    <text evidence="2">The sequence shown here is derived from an EMBL/GenBank/DDBJ whole genome shotgun (WGS) entry which is preliminary data.</text>
</comment>
<protein>
    <recommendedName>
        <fullName evidence="4">Glycosyltransferase RgtA/B/C/D-like domain-containing protein</fullName>
    </recommendedName>
</protein>
<feature type="transmembrane region" description="Helical" evidence="1">
    <location>
        <begin position="211"/>
        <end position="231"/>
    </location>
</feature>
<gene>
    <name evidence="2" type="ORF">TsocGM_03080</name>
</gene>
<evidence type="ECO:0008006" key="4">
    <source>
        <dbReference type="Google" id="ProtNLM"/>
    </source>
</evidence>
<feature type="transmembrane region" description="Helical" evidence="1">
    <location>
        <begin position="266"/>
        <end position="294"/>
    </location>
</feature>
<proteinExistence type="predicted"/>
<keyword evidence="1" id="KW-1133">Transmembrane helix</keyword>
<feature type="transmembrane region" description="Helical" evidence="1">
    <location>
        <begin position="238"/>
        <end position="254"/>
    </location>
</feature>
<feature type="transmembrane region" description="Helical" evidence="1">
    <location>
        <begin position="365"/>
        <end position="394"/>
    </location>
</feature>
<keyword evidence="1" id="KW-0812">Transmembrane</keyword>
<dbReference type="OrthoDB" id="251120at2"/>
<accession>A0A432MQF3</accession>
<feature type="transmembrane region" description="Helical" evidence="1">
    <location>
        <begin position="436"/>
        <end position="453"/>
    </location>
</feature>
<name>A0A432MQF3_9BACT</name>
<reference evidence="2 3" key="2">
    <citation type="submission" date="2019-01" db="EMBL/GenBank/DDBJ databases">
        <title>Tautonia sociabilis, a novel thermotolerant planctomycete of Isosphaeraceae family, isolated from a 4000 m deep subterranean habitat.</title>
        <authorList>
            <person name="Kovaleva O.L."/>
            <person name="Elcheninov A.G."/>
            <person name="Van Heerden E."/>
            <person name="Toshchakov S.V."/>
            <person name="Novikov A."/>
            <person name="Bonch-Osmolovskaya E.A."/>
            <person name="Kublanov I.V."/>
        </authorList>
    </citation>
    <scope>NUCLEOTIDE SEQUENCE [LARGE SCALE GENOMIC DNA]</scope>
    <source>
        <strain evidence="2 3">GM2012</strain>
    </source>
</reference>
<feature type="transmembrane region" description="Helical" evidence="1">
    <location>
        <begin position="178"/>
        <end position="199"/>
    </location>
</feature>
<evidence type="ECO:0000256" key="1">
    <source>
        <dbReference type="SAM" id="Phobius"/>
    </source>
</evidence>
<feature type="transmembrane region" description="Helical" evidence="1">
    <location>
        <begin position="20"/>
        <end position="38"/>
    </location>
</feature>
<dbReference type="EMBL" id="RYZH01000004">
    <property type="protein sequence ID" value="RUL89228.1"/>
    <property type="molecule type" value="Genomic_DNA"/>
</dbReference>
<feature type="transmembrane region" description="Helical" evidence="1">
    <location>
        <begin position="406"/>
        <end position="424"/>
    </location>
</feature>